<dbReference type="Proteomes" id="UP000324797">
    <property type="component" value="Unassembled WGS sequence"/>
</dbReference>
<accession>A0A5S4YLR2</accession>
<dbReference type="InterPro" id="IPR046738">
    <property type="entry name" value="DUF6788"/>
</dbReference>
<sequence>MTLVAFVDSFLWMIRERTLRARQKLVGKLPITGEILRGSLLERTIRHTKDCPKCARGEGHRVFVLTVSYAGGRTRQISVRRERVPEVRRWLDNYQKLKETIETICEINHDLLRPEKTAAKRGGKSRD</sequence>
<dbReference type="RefSeq" id="WP_148741338.1">
    <property type="nucleotide sequence ID" value="NZ_VSTH01000069.1"/>
</dbReference>
<organism evidence="2 3">
    <name type="scientific">Bradyrhizobium hipponense</name>
    <dbReference type="NCBI Taxonomy" id="2605638"/>
    <lineage>
        <taxon>Bacteria</taxon>
        <taxon>Pseudomonadati</taxon>
        <taxon>Pseudomonadota</taxon>
        <taxon>Alphaproteobacteria</taxon>
        <taxon>Hyphomicrobiales</taxon>
        <taxon>Nitrobacteraceae</taxon>
        <taxon>Bradyrhizobium</taxon>
    </lineage>
</organism>
<dbReference type="EMBL" id="VSTH01000069">
    <property type="protein sequence ID" value="TYO64574.1"/>
    <property type="molecule type" value="Genomic_DNA"/>
</dbReference>
<proteinExistence type="predicted"/>
<keyword evidence="3" id="KW-1185">Reference proteome</keyword>
<evidence type="ECO:0000313" key="2">
    <source>
        <dbReference type="EMBL" id="TYO64574.1"/>
    </source>
</evidence>
<name>A0A5S4YLR2_9BRAD</name>
<reference evidence="2 3" key="1">
    <citation type="submission" date="2019-08" db="EMBL/GenBank/DDBJ databases">
        <title>Bradyrhizobium hipponensis sp. nov., a rhizobium isolated from a Lupinus angustifolius root nodule in Tunisia.</title>
        <authorList>
            <person name="Off K."/>
            <person name="Rejili M."/>
            <person name="Mars M."/>
            <person name="Brachmann A."/>
            <person name="Marin M."/>
        </authorList>
    </citation>
    <scope>NUCLEOTIDE SEQUENCE [LARGE SCALE GENOMIC DNA]</scope>
    <source>
        <strain evidence="3">aSej3</strain>
    </source>
</reference>
<dbReference type="Pfam" id="PF20586">
    <property type="entry name" value="DUF6788"/>
    <property type="match status" value="1"/>
</dbReference>
<protein>
    <recommendedName>
        <fullName evidence="1">DUF6788 domain-containing protein</fullName>
    </recommendedName>
</protein>
<dbReference type="AlphaFoldDB" id="A0A5S4YLR2"/>
<comment type="caution">
    <text evidence="2">The sequence shown here is derived from an EMBL/GenBank/DDBJ whole genome shotgun (WGS) entry which is preliminary data.</text>
</comment>
<evidence type="ECO:0000313" key="3">
    <source>
        <dbReference type="Proteomes" id="UP000324797"/>
    </source>
</evidence>
<gene>
    <name evidence="2" type="ORF">FXV83_21190</name>
</gene>
<feature type="domain" description="DUF6788" evidence="1">
    <location>
        <begin position="17"/>
        <end position="89"/>
    </location>
</feature>
<evidence type="ECO:0000259" key="1">
    <source>
        <dbReference type="Pfam" id="PF20586"/>
    </source>
</evidence>